<dbReference type="GO" id="GO:0015031">
    <property type="term" value="P:protein transport"/>
    <property type="evidence" value="ECO:0007669"/>
    <property type="project" value="UniProtKB-KW"/>
</dbReference>
<evidence type="ECO:0000256" key="1">
    <source>
        <dbReference type="ARBA" id="ARBA00004413"/>
    </source>
</evidence>
<evidence type="ECO:0000256" key="3">
    <source>
        <dbReference type="ARBA" id="ARBA00014919"/>
    </source>
</evidence>
<evidence type="ECO:0000256" key="10">
    <source>
        <dbReference type="ARBA" id="ARBA00023136"/>
    </source>
</evidence>
<dbReference type="InterPro" id="IPR047040">
    <property type="entry name" value="FlhF__GTPase_dom"/>
</dbReference>
<dbReference type="GO" id="GO:0003924">
    <property type="term" value="F:GTPase activity"/>
    <property type="evidence" value="ECO:0007669"/>
    <property type="project" value="UniProtKB-UniRule"/>
</dbReference>
<keyword evidence="4" id="KW-0813">Transport</keyword>
<comment type="subcellular location">
    <subcellularLocation>
        <location evidence="1">Cell membrane</location>
        <topology evidence="1">Peripheral membrane protein</topology>
        <orientation evidence="1">Cytoplasmic side</orientation>
    </subcellularLocation>
</comment>
<evidence type="ECO:0000256" key="14">
    <source>
        <dbReference type="SAM" id="MobiDB-lite"/>
    </source>
</evidence>
<dbReference type="GO" id="GO:0044781">
    <property type="term" value="P:bacterial-type flagellum organization"/>
    <property type="evidence" value="ECO:0007669"/>
    <property type="project" value="UniProtKB-UniRule"/>
</dbReference>
<keyword evidence="17" id="KW-0969">Cilium</keyword>
<dbReference type="FunFam" id="3.40.50.300:FF:000695">
    <property type="entry name" value="Flagellar biosynthesis regulator FlhF"/>
    <property type="match status" value="1"/>
</dbReference>
<comment type="similarity">
    <text evidence="2">Belongs to the GTP-binding SRP family.</text>
</comment>
<sequence>MKIKRFFAKDMRAALAEVKEVLGPDAVIMSNKKVTGGIEIVAAVDFSESKPVAPEKASEPKIVANKSDRQLSEDSVNLSASKFGFKKLMNNELSQQAEPERPVAPNDSLASLLARQQEHKQQMSQAINNDDNAREPNNWDTSFLKKPVARRFAERPNTAPATLAEQNEMRDGMARSSQQSGYKQFESTTPKSDNQQDISAMKTELASIRKLLEHQVSGLQWQEVERNEPIRAMLIKYLVKIGFTEEVADQLANCVAEKCSIESAWEQIEGLLTDSVLIAKDDILSKGGAVALVGPTGVGKTTTIAKLAAKFAMLHGSENVALITTDTYRIGAHEQLATYGRIMGCVVKVAHDEAELAQYLYQLRSKRLVLIDTAGMGQRDKRLSEQLDTLVNNEKVVIRNYLVVPATAQRRVVQETLEHFHHIPLAGCILSKVDESLSLGEILSVLIQNELPIAYITNGQRVPEDIDSANAQQLVRTVLNRDTLEEQNDTHFWLGDDK</sequence>
<feature type="region of interest" description="Disordered" evidence="14">
    <location>
        <begin position="49"/>
        <end position="75"/>
    </location>
</feature>
<dbReference type="Gene3D" id="3.40.50.300">
    <property type="entry name" value="P-loop containing nucleotide triphosphate hydrolases"/>
    <property type="match status" value="1"/>
</dbReference>
<dbReference type="InterPro" id="IPR020006">
    <property type="entry name" value="FlhF"/>
</dbReference>
<dbReference type="InterPro" id="IPR003593">
    <property type="entry name" value="AAA+_ATPase"/>
</dbReference>
<keyword evidence="10" id="KW-0472">Membrane</keyword>
<proteinExistence type="inferred from homology"/>
<dbReference type="InterPro" id="IPR000897">
    <property type="entry name" value="SRP54_GTPase_dom"/>
</dbReference>
<keyword evidence="9" id="KW-0342">GTP-binding</keyword>
<feature type="domain" description="SRP54-type proteins GTP-binding" evidence="16">
    <location>
        <begin position="287"/>
        <end position="480"/>
    </location>
</feature>
<dbReference type="NCBIfam" id="TIGR03499">
    <property type="entry name" value="FlhF"/>
    <property type="match status" value="1"/>
</dbReference>
<evidence type="ECO:0000256" key="13">
    <source>
        <dbReference type="NCBIfam" id="TIGR03499"/>
    </source>
</evidence>
<dbReference type="RefSeq" id="WP_075518106.1">
    <property type="nucleotide sequence ID" value="NZ_FPLD01000050.1"/>
</dbReference>
<dbReference type="CDD" id="cd17873">
    <property type="entry name" value="FlhF"/>
    <property type="match status" value="1"/>
</dbReference>
<evidence type="ECO:0000313" key="17">
    <source>
        <dbReference type="EMBL" id="SGY94406.1"/>
    </source>
</evidence>
<name>A0A1K9ZCR5_9GAMM</name>
<protein>
    <recommendedName>
        <fullName evidence="3 13">Flagellar biosynthesis protein FlhF</fullName>
    </recommendedName>
</protein>
<evidence type="ECO:0000256" key="4">
    <source>
        <dbReference type="ARBA" id="ARBA00022448"/>
    </source>
</evidence>
<organism evidence="17 18">
    <name type="scientific">Moritella viscosa</name>
    <dbReference type="NCBI Taxonomy" id="80854"/>
    <lineage>
        <taxon>Bacteria</taxon>
        <taxon>Pseudomonadati</taxon>
        <taxon>Pseudomonadota</taxon>
        <taxon>Gammaproteobacteria</taxon>
        <taxon>Alteromonadales</taxon>
        <taxon>Moritellaceae</taxon>
        <taxon>Moritella</taxon>
    </lineage>
</organism>
<comment type="function">
    <text evidence="12">Necessary for flagellar biosynthesis. May be involved in translocation of the flagellum.</text>
</comment>
<keyword evidence="11" id="KW-1006">Bacterial flagellum protein export</keyword>
<keyword evidence="17" id="KW-0966">Cell projection</keyword>
<dbReference type="SMART" id="SM00382">
    <property type="entry name" value="AAA"/>
    <property type="match status" value="1"/>
</dbReference>
<accession>A0A1K9ZCR5</accession>
<evidence type="ECO:0000256" key="5">
    <source>
        <dbReference type="ARBA" id="ARBA00022475"/>
    </source>
</evidence>
<keyword evidence="8" id="KW-0653">Protein transport</keyword>
<dbReference type="AlphaFoldDB" id="A0A1K9ZCR5"/>
<feature type="domain" description="AAA+ ATPase" evidence="15">
    <location>
        <begin position="286"/>
        <end position="443"/>
    </location>
</feature>
<dbReference type="Gene3D" id="1.20.120.1380">
    <property type="entry name" value="Flagellar FlhF biosynthesis protein, N domain"/>
    <property type="match status" value="1"/>
</dbReference>
<evidence type="ECO:0000256" key="7">
    <source>
        <dbReference type="ARBA" id="ARBA00022795"/>
    </source>
</evidence>
<feature type="region of interest" description="Disordered" evidence="14">
    <location>
        <begin position="155"/>
        <end position="197"/>
    </location>
</feature>
<feature type="compositionally biased region" description="Polar residues" evidence="14">
    <location>
        <begin position="175"/>
        <end position="197"/>
    </location>
</feature>
<dbReference type="GO" id="GO:0005047">
    <property type="term" value="F:signal recognition particle binding"/>
    <property type="evidence" value="ECO:0007669"/>
    <property type="project" value="TreeGrafter"/>
</dbReference>
<dbReference type="Proteomes" id="UP000183794">
    <property type="component" value="Unassembled WGS sequence"/>
</dbReference>
<gene>
    <name evidence="17" type="ORF">NVI5450_1588</name>
</gene>
<dbReference type="InterPro" id="IPR027417">
    <property type="entry name" value="P-loop_NTPase"/>
</dbReference>
<dbReference type="SUPFAM" id="SSF52540">
    <property type="entry name" value="P-loop containing nucleoside triphosphate hydrolases"/>
    <property type="match status" value="1"/>
</dbReference>
<keyword evidence="17" id="KW-0282">Flagellum</keyword>
<evidence type="ECO:0000256" key="9">
    <source>
        <dbReference type="ARBA" id="ARBA00023134"/>
    </source>
</evidence>
<dbReference type="PANTHER" id="PTHR43134:SF3">
    <property type="entry name" value="FLAGELLAR BIOSYNTHESIS PROTEIN FLHF"/>
    <property type="match status" value="1"/>
</dbReference>
<reference evidence="17 18" key="1">
    <citation type="submission" date="2016-11" db="EMBL/GenBank/DDBJ databases">
        <authorList>
            <person name="Jaros S."/>
            <person name="Januszkiewicz K."/>
            <person name="Wedrychowicz H."/>
        </authorList>
    </citation>
    <scope>NUCLEOTIDE SEQUENCE [LARGE SCALE GENOMIC DNA]</scope>
    <source>
        <strain evidence="17">NVI 5450</strain>
    </source>
</reference>
<evidence type="ECO:0000256" key="6">
    <source>
        <dbReference type="ARBA" id="ARBA00022741"/>
    </source>
</evidence>
<keyword evidence="6" id="KW-0547">Nucleotide-binding</keyword>
<evidence type="ECO:0000313" key="18">
    <source>
        <dbReference type="Proteomes" id="UP000183794"/>
    </source>
</evidence>
<evidence type="ECO:0000259" key="16">
    <source>
        <dbReference type="SMART" id="SM00962"/>
    </source>
</evidence>
<evidence type="ECO:0000256" key="11">
    <source>
        <dbReference type="ARBA" id="ARBA00023225"/>
    </source>
</evidence>
<dbReference type="PANTHER" id="PTHR43134">
    <property type="entry name" value="SIGNAL RECOGNITION PARTICLE RECEPTOR SUBUNIT ALPHA"/>
    <property type="match status" value="1"/>
</dbReference>
<dbReference type="Pfam" id="PF00448">
    <property type="entry name" value="SRP54"/>
    <property type="match status" value="1"/>
</dbReference>
<dbReference type="EMBL" id="FPLD01000050">
    <property type="protein sequence ID" value="SGY94406.1"/>
    <property type="molecule type" value="Genomic_DNA"/>
</dbReference>
<keyword evidence="7" id="KW-1005">Bacterial flagellum biogenesis</keyword>
<dbReference type="OrthoDB" id="9778554at2"/>
<keyword evidence="5" id="KW-1003">Cell membrane</keyword>
<dbReference type="GO" id="GO:0005886">
    <property type="term" value="C:plasma membrane"/>
    <property type="evidence" value="ECO:0007669"/>
    <property type="project" value="UniProtKB-SubCell"/>
</dbReference>
<dbReference type="SMART" id="SM00962">
    <property type="entry name" value="SRP54"/>
    <property type="match status" value="1"/>
</dbReference>
<dbReference type="GO" id="GO:0005525">
    <property type="term" value="F:GTP binding"/>
    <property type="evidence" value="ECO:0007669"/>
    <property type="project" value="UniProtKB-UniRule"/>
</dbReference>
<evidence type="ECO:0000259" key="15">
    <source>
        <dbReference type="SMART" id="SM00382"/>
    </source>
</evidence>
<dbReference type="GO" id="GO:0006614">
    <property type="term" value="P:SRP-dependent cotranslational protein targeting to membrane"/>
    <property type="evidence" value="ECO:0007669"/>
    <property type="project" value="UniProtKB-UniRule"/>
</dbReference>
<evidence type="ECO:0000256" key="8">
    <source>
        <dbReference type="ARBA" id="ARBA00022927"/>
    </source>
</evidence>
<evidence type="ECO:0000256" key="12">
    <source>
        <dbReference type="ARBA" id="ARBA00025337"/>
    </source>
</evidence>
<evidence type="ECO:0000256" key="2">
    <source>
        <dbReference type="ARBA" id="ARBA00008531"/>
    </source>
</evidence>